<dbReference type="AlphaFoldDB" id="A0A820JP14"/>
<evidence type="ECO:0000313" key="3">
    <source>
        <dbReference type="Proteomes" id="UP000663881"/>
    </source>
</evidence>
<feature type="non-terminal residue" evidence="2">
    <location>
        <position position="1"/>
    </location>
</feature>
<protein>
    <submittedName>
        <fullName evidence="2">Uncharacterized protein</fullName>
    </submittedName>
</protein>
<feature type="non-terminal residue" evidence="2">
    <location>
        <position position="165"/>
    </location>
</feature>
<feature type="compositionally biased region" description="Basic and acidic residues" evidence="1">
    <location>
        <begin position="1"/>
        <end position="11"/>
    </location>
</feature>
<comment type="caution">
    <text evidence="2">The sequence shown here is derived from an EMBL/GenBank/DDBJ whole genome shotgun (WGS) entry which is preliminary data.</text>
</comment>
<gene>
    <name evidence="2" type="ORF">OKA104_LOCUS47756</name>
</gene>
<evidence type="ECO:0000256" key="1">
    <source>
        <dbReference type="SAM" id="MobiDB-lite"/>
    </source>
</evidence>
<feature type="region of interest" description="Disordered" evidence="1">
    <location>
        <begin position="1"/>
        <end position="106"/>
    </location>
</feature>
<feature type="compositionally biased region" description="Basic and acidic residues" evidence="1">
    <location>
        <begin position="77"/>
        <end position="94"/>
    </location>
</feature>
<feature type="compositionally biased region" description="Acidic residues" evidence="1">
    <location>
        <begin position="57"/>
        <end position="76"/>
    </location>
</feature>
<accession>A0A820JP14</accession>
<dbReference type="EMBL" id="CAJOAY010019482">
    <property type="protein sequence ID" value="CAF4330733.1"/>
    <property type="molecule type" value="Genomic_DNA"/>
</dbReference>
<sequence>HCLVKALDRTDTTNGVTPKPRNPVGRPRIHPRYSPTSQSTPASQTTATNRRSTYVNDDPDEFDDLDEWNVDEIDQDDTVRDRDWINRQQDDRLPWSKRSNTTTNNYSLAYQRTNSGNSYRNIRQPIPFQQHNTINNQQRPAVATAGRGQFYQTQFVKPEPTRKAT</sequence>
<proteinExistence type="predicted"/>
<dbReference type="Proteomes" id="UP000663881">
    <property type="component" value="Unassembled WGS sequence"/>
</dbReference>
<evidence type="ECO:0000313" key="2">
    <source>
        <dbReference type="EMBL" id="CAF4330733.1"/>
    </source>
</evidence>
<reference evidence="2" key="1">
    <citation type="submission" date="2021-02" db="EMBL/GenBank/DDBJ databases">
        <authorList>
            <person name="Nowell W R."/>
        </authorList>
    </citation>
    <scope>NUCLEOTIDE SEQUENCE</scope>
</reference>
<organism evidence="2 3">
    <name type="scientific">Adineta steineri</name>
    <dbReference type="NCBI Taxonomy" id="433720"/>
    <lineage>
        <taxon>Eukaryota</taxon>
        <taxon>Metazoa</taxon>
        <taxon>Spiralia</taxon>
        <taxon>Gnathifera</taxon>
        <taxon>Rotifera</taxon>
        <taxon>Eurotatoria</taxon>
        <taxon>Bdelloidea</taxon>
        <taxon>Adinetida</taxon>
        <taxon>Adinetidae</taxon>
        <taxon>Adineta</taxon>
    </lineage>
</organism>
<feature type="compositionally biased region" description="Polar residues" evidence="1">
    <location>
        <begin position="97"/>
        <end position="106"/>
    </location>
</feature>
<feature type="compositionally biased region" description="Low complexity" evidence="1">
    <location>
        <begin position="34"/>
        <end position="48"/>
    </location>
</feature>
<name>A0A820JP14_9BILA</name>